<evidence type="ECO:0000256" key="2">
    <source>
        <dbReference type="ARBA" id="ARBA00006602"/>
    </source>
</evidence>
<evidence type="ECO:0000256" key="1">
    <source>
        <dbReference type="ARBA" id="ARBA00003041"/>
    </source>
</evidence>
<dbReference type="PANTHER" id="PTHR34982">
    <property type="entry name" value="YOP PROTEINS TRANSLOCATION PROTEIN L"/>
    <property type="match status" value="1"/>
</dbReference>
<organism evidence="8 9">
    <name type="scientific">Sporichthya brevicatena</name>
    <dbReference type="NCBI Taxonomy" id="171442"/>
    <lineage>
        <taxon>Bacteria</taxon>
        <taxon>Bacillati</taxon>
        <taxon>Actinomycetota</taxon>
        <taxon>Actinomycetes</taxon>
        <taxon>Sporichthyales</taxon>
        <taxon>Sporichthyaceae</taxon>
        <taxon>Sporichthya</taxon>
    </lineage>
</organism>
<dbReference type="RefSeq" id="WP_344602169.1">
    <property type="nucleotide sequence ID" value="NZ_BAAAHE010000007.1"/>
</dbReference>
<keyword evidence="4" id="KW-1005">Bacterial flagellum biogenesis</keyword>
<evidence type="ECO:0000256" key="3">
    <source>
        <dbReference type="ARBA" id="ARBA00022448"/>
    </source>
</evidence>
<comment type="caution">
    <text evidence="8">The sequence shown here is derived from an EMBL/GenBank/DDBJ whole genome shotgun (WGS) entry which is preliminary data.</text>
</comment>
<evidence type="ECO:0000313" key="9">
    <source>
        <dbReference type="Proteomes" id="UP001500957"/>
    </source>
</evidence>
<keyword evidence="6" id="KW-1006">Bacterial flagellum protein export</keyword>
<dbReference type="PANTHER" id="PTHR34982:SF1">
    <property type="entry name" value="FLAGELLAR ASSEMBLY PROTEIN FLIH"/>
    <property type="match status" value="1"/>
</dbReference>
<dbReference type="Proteomes" id="UP001500957">
    <property type="component" value="Unassembled WGS sequence"/>
</dbReference>
<comment type="similarity">
    <text evidence="2">Belongs to the FliH family.</text>
</comment>
<keyword evidence="3" id="KW-0813">Transport</keyword>
<dbReference type="InterPro" id="IPR051472">
    <property type="entry name" value="T3SS_Stator/FliH"/>
</dbReference>
<feature type="domain" description="Flagellar assembly protein FliH/Type III secretion system HrpE" evidence="7">
    <location>
        <begin position="94"/>
        <end position="210"/>
    </location>
</feature>
<comment type="function">
    <text evidence="1">Needed for flagellar regrowth and assembly.</text>
</comment>
<reference evidence="9" key="1">
    <citation type="journal article" date="2019" name="Int. J. Syst. Evol. Microbiol.">
        <title>The Global Catalogue of Microorganisms (GCM) 10K type strain sequencing project: providing services to taxonomists for standard genome sequencing and annotation.</title>
        <authorList>
            <consortium name="The Broad Institute Genomics Platform"/>
            <consortium name="The Broad Institute Genome Sequencing Center for Infectious Disease"/>
            <person name="Wu L."/>
            <person name="Ma J."/>
        </authorList>
    </citation>
    <scope>NUCLEOTIDE SEQUENCE [LARGE SCALE GENOMIC DNA]</scope>
    <source>
        <strain evidence="9">JCM 10671</strain>
    </source>
</reference>
<gene>
    <name evidence="8" type="ORF">GCM10009547_09620</name>
</gene>
<proteinExistence type="inferred from homology"/>
<dbReference type="Pfam" id="PF02108">
    <property type="entry name" value="FliH"/>
    <property type="match status" value="1"/>
</dbReference>
<evidence type="ECO:0000259" key="7">
    <source>
        <dbReference type="Pfam" id="PF02108"/>
    </source>
</evidence>
<evidence type="ECO:0000256" key="5">
    <source>
        <dbReference type="ARBA" id="ARBA00022927"/>
    </source>
</evidence>
<evidence type="ECO:0000256" key="4">
    <source>
        <dbReference type="ARBA" id="ARBA00022795"/>
    </source>
</evidence>
<protein>
    <recommendedName>
        <fullName evidence="7">Flagellar assembly protein FliH/Type III secretion system HrpE domain-containing protein</fullName>
    </recommendedName>
</protein>
<dbReference type="InterPro" id="IPR018035">
    <property type="entry name" value="Flagellar_FliH/T3SS_HrpE"/>
</dbReference>
<name>A0ABP3RHP1_9ACTN</name>
<accession>A0ABP3RHP1</accession>
<dbReference type="EMBL" id="BAAAHE010000007">
    <property type="protein sequence ID" value="GAA0609600.1"/>
    <property type="molecule type" value="Genomic_DNA"/>
</dbReference>
<evidence type="ECO:0000313" key="8">
    <source>
        <dbReference type="EMBL" id="GAA0609600.1"/>
    </source>
</evidence>
<keyword evidence="9" id="KW-1185">Reference proteome</keyword>
<keyword evidence="5" id="KW-0653">Protein transport</keyword>
<sequence length="223" mass="23239">MTSSPELPSRLMRGTAAADLPPAPLEGLLDPLQRTALEELSAATRAAARAEGFAVGWAQGRRAADEAAREEAARVATERAVAAERADLELLNALRALSAAADALETRAVVPAQELTDAIVRGAFELAESLLGRELSLAADPGLDAIRRALDLLPQNRPVTARLHPDDASATRAALATADLGREVLVVADPNVERGGAVVDCDATRVDAQLGPALERVRAVLGL</sequence>
<evidence type="ECO:0000256" key="6">
    <source>
        <dbReference type="ARBA" id="ARBA00023225"/>
    </source>
</evidence>